<dbReference type="InterPro" id="IPR017451">
    <property type="entry name" value="F-box-assoc_interact_dom"/>
</dbReference>
<gene>
    <name evidence="4" type="ORF">MKW94_007983</name>
</gene>
<feature type="region of interest" description="Disordered" evidence="1">
    <location>
        <begin position="431"/>
        <end position="457"/>
    </location>
</feature>
<dbReference type="PANTHER" id="PTHR31111:SF138">
    <property type="entry name" value="F-BOX ASSOCIATED DOMAIN-CONTAINING PROTEIN"/>
    <property type="match status" value="1"/>
</dbReference>
<accession>A0AA41V679</accession>
<sequence length="545" mass="61607">MDKCSGYGSSNILDCDDILREILSRLPVKSLARFKCVNKLWQFTICQDQGFIELHFTRSKQSCPDLFIVVPRHDDKLDHYDEGDQYKQSFLLANLFESTTLPTSNRITLRKSEQKPFHYTDILNTVNGLICFVDRTVSSVCILNPSTRERTPWIASSLHENNKKNSSIAESSSSYFFGFDPATKQHKVVCMWRIRKSVKAICEVLTVGDNTWRRIDEKVPFVYRVKVSVYSKGFVYWGDKSVGIPTYINAFDVGCEKFKVIEVPKEIGEKCKSLPGGNNYYGPADSLMEVGGHIALLHRWTSNVVKLWICDDDDTSTNGSYSKWNEVTMELPFEWGGTGRHGRLAYFHGVAGEDRIIIQSYPYTMHKFLDIKEVSLYSYDWRKNASRKAKSGVVSELVSVSLFSELAYVSLFRSFAESLWPVQLRHNQEMSNSSLKGKHPHCDGKGDAPSGNDVKKSKTTLSNKATCEIVAHNDHVEVLEDAITSLEFEINSLEVGVRCWQVGVEANARFRMIDASAKADAIENMLATKKIELRAKEAELAAAQG</sequence>
<dbReference type="InterPro" id="IPR036047">
    <property type="entry name" value="F-box-like_dom_sf"/>
</dbReference>
<dbReference type="Proteomes" id="UP001177140">
    <property type="component" value="Unassembled WGS sequence"/>
</dbReference>
<evidence type="ECO:0000259" key="3">
    <source>
        <dbReference type="Pfam" id="PF08268"/>
    </source>
</evidence>
<dbReference type="Pfam" id="PF08268">
    <property type="entry name" value="FBA_3"/>
    <property type="match status" value="1"/>
</dbReference>
<dbReference type="EMBL" id="JAJJMA010165930">
    <property type="protein sequence ID" value="MCL7036260.1"/>
    <property type="molecule type" value="Genomic_DNA"/>
</dbReference>
<dbReference type="Pfam" id="PF00646">
    <property type="entry name" value="F-box"/>
    <property type="match status" value="1"/>
</dbReference>
<dbReference type="InterPro" id="IPR013187">
    <property type="entry name" value="F-box-assoc_dom_typ3"/>
</dbReference>
<proteinExistence type="predicted"/>
<evidence type="ECO:0008006" key="6">
    <source>
        <dbReference type="Google" id="ProtNLM"/>
    </source>
</evidence>
<organism evidence="4 5">
    <name type="scientific">Papaver nudicaule</name>
    <name type="common">Iceland poppy</name>
    <dbReference type="NCBI Taxonomy" id="74823"/>
    <lineage>
        <taxon>Eukaryota</taxon>
        <taxon>Viridiplantae</taxon>
        <taxon>Streptophyta</taxon>
        <taxon>Embryophyta</taxon>
        <taxon>Tracheophyta</taxon>
        <taxon>Spermatophyta</taxon>
        <taxon>Magnoliopsida</taxon>
        <taxon>Ranunculales</taxon>
        <taxon>Papaveraceae</taxon>
        <taxon>Papaveroideae</taxon>
        <taxon>Papaver</taxon>
    </lineage>
</organism>
<dbReference type="AlphaFoldDB" id="A0AA41V679"/>
<name>A0AA41V679_PAPNU</name>
<reference evidence="4" key="1">
    <citation type="submission" date="2022-03" db="EMBL/GenBank/DDBJ databases">
        <title>A functionally conserved STORR gene fusion in Papaver species that diverged 16.8 million years ago.</title>
        <authorList>
            <person name="Catania T."/>
        </authorList>
    </citation>
    <scope>NUCLEOTIDE SEQUENCE</scope>
    <source>
        <strain evidence="4">S-191538</strain>
    </source>
</reference>
<evidence type="ECO:0000313" key="5">
    <source>
        <dbReference type="Proteomes" id="UP001177140"/>
    </source>
</evidence>
<evidence type="ECO:0000256" key="1">
    <source>
        <dbReference type="SAM" id="MobiDB-lite"/>
    </source>
</evidence>
<dbReference type="SUPFAM" id="SSF81383">
    <property type="entry name" value="F-box domain"/>
    <property type="match status" value="1"/>
</dbReference>
<feature type="domain" description="F-box" evidence="2">
    <location>
        <begin position="16"/>
        <end position="46"/>
    </location>
</feature>
<comment type="caution">
    <text evidence="4">The sequence shown here is derived from an EMBL/GenBank/DDBJ whole genome shotgun (WGS) entry which is preliminary data.</text>
</comment>
<dbReference type="PANTHER" id="PTHR31111">
    <property type="entry name" value="BNAA05G37150D PROTEIN-RELATED"/>
    <property type="match status" value="1"/>
</dbReference>
<dbReference type="InterPro" id="IPR001810">
    <property type="entry name" value="F-box_dom"/>
</dbReference>
<evidence type="ECO:0000259" key="2">
    <source>
        <dbReference type="Pfam" id="PF00646"/>
    </source>
</evidence>
<keyword evidence="5" id="KW-1185">Reference proteome</keyword>
<evidence type="ECO:0000313" key="4">
    <source>
        <dbReference type="EMBL" id="MCL7036260.1"/>
    </source>
</evidence>
<feature type="domain" description="F-box associated beta-propeller type 3" evidence="3">
    <location>
        <begin position="112"/>
        <end position="392"/>
    </location>
</feature>
<dbReference type="NCBIfam" id="TIGR01640">
    <property type="entry name" value="F_box_assoc_1"/>
    <property type="match status" value="1"/>
</dbReference>
<protein>
    <recommendedName>
        <fullName evidence="6">F-box domain-containing protein</fullName>
    </recommendedName>
</protein>